<protein>
    <submittedName>
        <fullName evidence="2">Uncharacterized protein</fullName>
    </submittedName>
</protein>
<evidence type="ECO:0000256" key="1">
    <source>
        <dbReference type="SAM" id="Phobius"/>
    </source>
</evidence>
<proteinExistence type="predicted"/>
<dbReference type="RefSeq" id="WP_306373860.1">
    <property type="nucleotide sequence ID" value="NZ_JASAYK010000002.1"/>
</dbReference>
<comment type="caution">
    <text evidence="2">The sequence shown here is derived from an EMBL/GenBank/DDBJ whole genome shotgun (WGS) entry which is preliminary data.</text>
</comment>
<keyword evidence="1" id="KW-0812">Transmembrane</keyword>
<dbReference type="AlphaFoldDB" id="A0AAJ6P034"/>
<reference evidence="2" key="1">
    <citation type="journal article" date="2023" name="Front. Microbiol.">
        <title>Phylogeography and host specificity of Pasteurellaceae pathogenic to sea-farmed fish in the north-east Atlantic.</title>
        <authorList>
            <person name="Gulla S."/>
            <person name="Colquhoun D.J."/>
            <person name="Olsen A.B."/>
            <person name="Spilsberg B."/>
            <person name="Lagesen K."/>
            <person name="Aakesson C.P."/>
            <person name="Strom S."/>
            <person name="Manji F."/>
            <person name="Birkbeck T.H."/>
            <person name="Nilsen H.K."/>
        </authorList>
    </citation>
    <scope>NUCLEOTIDE SEQUENCE</scope>
    <source>
        <strain evidence="2">TW16_20</strain>
    </source>
</reference>
<dbReference type="Proteomes" id="UP001236239">
    <property type="component" value="Unassembled WGS sequence"/>
</dbReference>
<accession>A0AAJ6P034</accession>
<keyword evidence="1" id="KW-1133">Transmembrane helix</keyword>
<dbReference type="EMBL" id="JASAYQ010000002">
    <property type="protein sequence ID" value="MDP8172158.1"/>
    <property type="molecule type" value="Genomic_DNA"/>
</dbReference>
<sequence length="269" mass="31803">MKKEAKESKLAKAPKRDNGSYIGWVLAFFLCILYGFHLLIDSFEKDRKIFPKSCDLTPKQFEKAVWREFGKRLLEKQRYNYYYYDGCRTSDACQIWVIDKKYSRKMVDNLFVKYYKNIQWDKELDLYTDDPNTISMFILPKDRAYFYKSLSMEHVYFPFLKSINATKYIGGDIDFNQSSLIVDRLGSLSFFEKEDIKISKNKLDIYYTTSFGNLLSDDSRLRSLNNILFKNSYTKNPYPNNIGGKGYMREDYEVSSNKIDSCGRVVNDE</sequence>
<keyword evidence="1" id="KW-0472">Membrane</keyword>
<gene>
    <name evidence="2" type="ORF">QJU93_02160</name>
</gene>
<evidence type="ECO:0000313" key="2">
    <source>
        <dbReference type="EMBL" id="MDP8172158.1"/>
    </source>
</evidence>
<name>A0AAJ6P034_9PAST</name>
<feature type="transmembrane region" description="Helical" evidence="1">
    <location>
        <begin position="21"/>
        <end position="40"/>
    </location>
</feature>
<evidence type="ECO:0000313" key="3">
    <source>
        <dbReference type="Proteomes" id="UP001236239"/>
    </source>
</evidence>
<organism evidence="2 3">
    <name type="scientific">Phocoenobacter skyensis</name>
    <dbReference type="NCBI Taxonomy" id="97481"/>
    <lineage>
        <taxon>Bacteria</taxon>
        <taxon>Pseudomonadati</taxon>
        <taxon>Pseudomonadota</taxon>
        <taxon>Gammaproteobacteria</taxon>
        <taxon>Pasteurellales</taxon>
        <taxon>Pasteurellaceae</taxon>
        <taxon>Phocoenobacter</taxon>
    </lineage>
</organism>